<accession>A0AAI8CMS2</accession>
<dbReference type="EMBL" id="CP014334">
    <property type="protein sequence ID" value="AMW33472.1"/>
    <property type="molecule type" value="Genomic_DNA"/>
</dbReference>
<dbReference type="InterPro" id="IPR036866">
    <property type="entry name" value="RibonucZ/Hydroxyglut_hydro"/>
</dbReference>
<name>A0AAI8CMS2_FERIS</name>
<keyword evidence="3" id="KW-1185">Reference proteome</keyword>
<dbReference type="PANTHER" id="PTHR42951:SF14">
    <property type="entry name" value="METALLO-BETA-LACTAMASE SUPERFAMILY PROTEIN"/>
    <property type="match status" value="1"/>
</dbReference>
<dbReference type="PANTHER" id="PTHR42951">
    <property type="entry name" value="METALLO-BETA-LACTAMASE DOMAIN-CONTAINING"/>
    <property type="match status" value="1"/>
</dbReference>
<dbReference type="Gene3D" id="3.60.15.10">
    <property type="entry name" value="Ribonuclease Z/Hydroxyacylglutathione hydrolase-like"/>
    <property type="match status" value="1"/>
</dbReference>
<evidence type="ECO:0000259" key="1">
    <source>
        <dbReference type="SMART" id="SM00849"/>
    </source>
</evidence>
<dbReference type="SMART" id="SM00849">
    <property type="entry name" value="Lactamase_B"/>
    <property type="match status" value="1"/>
</dbReference>
<sequence>MYEIVEITKSVKVLRAPVNVGFFFRDECVVIDSGSSAEYGKKILKFLESESVKNFTIVNTHSHADHIGGNSLLQQKSKCKIYAADFESAFIEHTQLEPMYLWGGPIFDGIDNKFLMATPSIVTNILEYGWSDELGVETIPLPGHSFDMIGVLIKDGGKRIFFIADAVVSKQTIEKYKVYFLCDVAEHLKTLAGLNKWVESVDFIVPSHGEIFDFGTDNGELLKKEFLSLVEENKKVLEYVAGFIAGVVLEPKTIDQILSEVVREFSIPLDATAYVLLLQTLKAYCKYLIDIGEVGITFERGKLEYFRKL</sequence>
<dbReference type="InterPro" id="IPR050855">
    <property type="entry name" value="NDM-1-like"/>
</dbReference>
<organism evidence="2 3">
    <name type="scientific">Fervidobacterium islandicum</name>
    <dbReference type="NCBI Taxonomy" id="2423"/>
    <lineage>
        <taxon>Bacteria</taxon>
        <taxon>Thermotogati</taxon>
        <taxon>Thermotogota</taxon>
        <taxon>Thermotogae</taxon>
        <taxon>Thermotogales</taxon>
        <taxon>Fervidobacteriaceae</taxon>
        <taxon>Fervidobacterium</taxon>
    </lineage>
</organism>
<dbReference type="Pfam" id="PF00753">
    <property type="entry name" value="Lactamase_B"/>
    <property type="match status" value="1"/>
</dbReference>
<dbReference type="KEGG" id="fia:NA23_09660"/>
<feature type="domain" description="Metallo-beta-lactamase" evidence="1">
    <location>
        <begin position="17"/>
        <end position="208"/>
    </location>
</feature>
<protein>
    <submittedName>
        <fullName evidence="2">MBL fold metallo-hydrolase</fullName>
    </submittedName>
</protein>
<dbReference type="RefSeq" id="WP_033191688.1">
    <property type="nucleotide sequence ID" value="NZ_CP014334.2"/>
</dbReference>
<reference evidence="2 3" key="1">
    <citation type="journal article" date="2015" name="Stand. Genomic Sci.">
        <title>Genome sequence of a native-feather degrading extremely thermophilic Eubacterium, Fervidobacterium islandicum AW-1.</title>
        <authorList>
            <person name="Lee Y.J."/>
            <person name="Jeong H."/>
            <person name="Park G.S."/>
            <person name="Kwak Y."/>
            <person name="Lee S.J."/>
            <person name="Lee S.J."/>
            <person name="Park M.K."/>
            <person name="Kim J.Y."/>
            <person name="Kang H.K."/>
            <person name="Shin J.H."/>
            <person name="Lee D.W."/>
        </authorList>
    </citation>
    <scope>NUCLEOTIDE SEQUENCE [LARGE SCALE GENOMIC DNA]</scope>
    <source>
        <strain evidence="2 3">AW-1</strain>
    </source>
</reference>
<evidence type="ECO:0000313" key="2">
    <source>
        <dbReference type="EMBL" id="AMW33472.1"/>
    </source>
</evidence>
<dbReference type="CDD" id="cd07743">
    <property type="entry name" value="metallo-hydrolase-like_MBL-fold"/>
    <property type="match status" value="1"/>
</dbReference>
<dbReference type="Proteomes" id="UP000093740">
    <property type="component" value="Chromosome"/>
</dbReference>
<proteinExistence type="predicted"/>
<evidence type="ECO:0000313" key="3">
    <source>
        <dbReference type="Proteomes" id="UP000093740"/>
    </source>
</evidence>
<dbReference type="AlphaFoldDB" id="A0AAI8CMS2"/>
<dbReference type="SUPFAM" id="SSF56281">
    <property type="entry name" value="Metallo-hydrolase/oxidoreductase"/>
    <property type="match status" value="1"/>
</dbReference>
<gene>
    <name evidence="2" type="ORF">NA23_09660</name>
</gene>
<dbReference type="InterPro" id="IPR001279">
    <property type="entry name" value="Metallo-B-lactamas"/>
</dbReference>